<gene>
    <name evidence="3" type="ORF">A6769_16105</name>
</gene>
<evidence type="ECO:0000313" key="4">
    <source>
        <dbReference type="Proteomes" id="UP000252085"/>
    </source>
</evidence>
<dbReference type="Gene3D" id="1.20.120.160">
    <property type="entry name" value="HPT domain"/>
    <property type="match status" value="1"/>
</dbReference>
<dbReference type="GO" id="GO:0000160">
    <property type="term" value="P:phosphorelay signal transduction system"/>
    <property type="evidence" value="ECO:0007669"/>
    <property type="project" value="InterPro"/>
</dbReference>
<dbReference type="EMBL" id="LXQE01000148">
    <property type="protein sequence ID" value="RCJ36642.1"/>
    <property type="molecule type" value="Genomic_DNA"/>
</dbReference>
<organism evidence="3 4">
    <name type="scientific">Nostoc punctiforme NIES-2108</name>
    <dbReference type="NCBI Taxonomy" id="1356359"/>
    <lineage>
        <taxon>Bacteria</taxon>
        <taxon>Bacillati</taxon>
        <taxon>Cyanobacteriota</taxon>
        <taxon>Cyanophyceae</taxon>
        <taxon>Nostocales</taxon>
        <taxon>Nostocaceae</taxon>
        <taxon>Nostoc</taxon>
    </lineage>
</organism>
<feature type="domain" description="HPt" evidence="2">
    <location>
        <begin position="46"/>
        <end position="139"/>
    </location>
</feature>
<reference evidence="3 4" key="1">
    <citation type="submission" date="2016-04" db="EMBL/GenBank/DDBJ databases">
        <authorList>
            <person name="Evans L.H."/>
            <person name="Alamgir A."/>
            <person name="Owens N."/>
            <person name="Weber N.D."/>
            <person name="Virtaneva K."/>
            <person name="Barbian K."/>
            <person name="Babar A."/>
            <person name="Rosenke K."/>
        </authorList>
    </citation>
    <scope>NUCLEOTIDE SEQUENCE [LARGE SCALE GENOMIC DNA]</scope>
    <source>
        <strain evidence="3">NIES-2108</strain>
    </source>
</reference>
<feature type="modified residue" description="Phosphohistidine" evidence="1">
    <location>
        <position position="85"/>
    </location>
</feature>
<dbReference type="AlphaFoldDB" id="A0A367RMV4"/>
<dbReference type="InterPro" id="IPR036641">
    <property type="entry name" value="HPT_dom_sf"/>
</dbReference>
<dbReference type="Pfam" id="PF01627">
    <property type="entry name" value="Hpt"/>
    <property type="match status" value="1"/>
</dbReference>
<evidence type="ECO:0000259" key="2">
    <source>
        <dbReference type="PROSITE" id="PS50894"/>
    </source>
</evidence>
<keyword evidence="1" id="KW-0597">Phosphoprotein</keyword>
<evidence type="ECO:0000256" key="1">
    <source>
        <dbReference type="PROSITE-ProRule" id="PRU00110"/>
    </source>
</evidence>
<protein>
    <recommendedName>
        <fullName evidence="2">HPt domain-containing protein</fullName>
    </recommendedName>
</protein>
<proteinExistence type="predicted"/>
<dbReference type="SUPFAM" id="SSF47226">
    <property type="entry name" value="Histidine-containing phosphotransfer domain, HPT domain"/>
    <property type="match status" value="1"/>
</dbReference>
<comment type="caution">
    <text evidence="3">The sequence shown here is derived from an EMBL/GenBank/DDBJ whole genome shotgun (WGS) entry which is preliminary data.</text>
</comment>
<accession>A0A367RMV4</accession>
<dbReference type="InterPro" id="IPR008207">
    <property type="entry name" value="Sig_transdc_His_kin_Hpt_dom"/>
</dbReference>
<sequence>MSYQTSHPSDTQALEAVVEKFGIPNLHLVIDLRILQDLRTMLDSDGDQFVAELLDIYLTDAPLRVQMIKDAAANGERTKLQKAAHALRSPSVSIGAARLGMMCQSLEISADNQLWAELSQMINQIESEYRNVVKFITAYVSWGSKKEGESTR</sequence>
<evidence type="ECO:0000313" key="3">
    <source>
        <dbReference type="EMBL" id="RCJ36642.1"/>
    </source>
</evidence>
<dbReference type="Proteomes" id="UP000252085">
    <property type="component" value="Unassembled WGS sequence"/>
</dbReference>
<name>A0A367RMV4_NOSPU</name>
<dbReference type="PROSITE" id="PS50894">
    <property type="entry name" value="HPT"/>
    <property type="match status" value="1"/>
</dbReference>